<accession>A0A7S3QQS2</accession>
<sequence length="108" mass="11766">MARTRQCAKFPFRCCSRKSGVPSNSTSWETLCLLPHLNCTGSGVAPPADSSVPPALATFELHPGLSVDPSLAALAQWQLMQTAATAESEVTSLRHQRWHRPEPPNPFK</sequence>
<dbReference type="EMBL" id="HBIP01008960">
    <property type="protein sequence ID" value="CAE0489853.1"/>
    <property type="molecule type" value="Transcribed_RNA"/>
</dbReference>
<organism evidence="2">
    <name type="scientific">Dunaliella tertiolecta</name>
    <name type="common">Green alga</name>
    <dbReference type="NCBI Taxonomy" id="3047"/>
    <lineage>
        <taxon>Eukaryota</taxon>
        <taxon>Viridiplantae</taxon>
        <taxon>Chlorophyta</taxon>
        <taxon>core chlorophytes</taxon>
        <taxon>Chlorophyceae</taxon>
        <taxon>CS clade</taxon>
        <taxon>Chlamydomonadales</taxon>
        <taxon>Dunaliellaceae</taxon>
        <taxon>Dunaliella</taxon>
    </lineage>
</organism>
<gene>
    <name evidence="2" type="ORF">DTER00134_LOCUS4924</name>
</gene>
<protein>
    <submittedName>
        <fullName evidence="2">Uncharacterized protein</fullName>
    </submittedName>
</protein>
<proteinExistence type="predicted"/>
<evidence type="ECO:0000256" key="1">
    <source>
        <dbReference type="SAM" id="MobiDB-lite"/>
    </source>
</evidence>
<dbReference type="AlphaFoldDB" id="A0A7S3QQS2"/>
<feature type="region of interest" description="Disordered" evidence="1">
    <location>
        <begin position="85"/>
        <end position="108"/>
    </location>
</feature>
<evidence type="ECO:0000313" key="2">
    <source>
        <dbReference type="EMBL" id="CAE0489853.1"/>
    </source>
</evidence>
<name>A0A7S3QQS2_DUNTE</name>
<reference evidence="2" key="1">
    <citation type="submission" date="2021-01" db="EMBL/GenBank/DDBJ databases">
        <authorList>
            <person name="Corre E."/>
            <person name="Pelletier E."/>
            <person name="Niang G."/>
            <person name="Scheremetjew M."/>
            <person name="Finn R."/>
            <person name="Kale V."/>
            <person name="Holt S."/>
            <person name="Cochrane G."/>
            <person name="Meng A."/>
            <person name="Brown T."/>
            <person name="Cohen L."/>
        </authorList>
    </citation>
    <scope>NUCLEOTIDE SEQUENCE</scope>
    <source>
        <strain evidence="2">CCMP1320</strain>
    </source>
</reference>